<dbReference type="OrthoDB" id="8670884at2"/>
<gene>
    <name evidence="6" type="ORF">F3087_04290</name>
</gene>
<sequence>MTSTQQVPVLIVGGGLVGLSAALFLEYHGVPFVLVEKRTGASVLPRSRGVHIRTVELFRQIGIDKRVQQVAASALKAGQFGGARRGATLMTSEPLDLTHLRQSLADREPSPSSFCFLPQVQLEPLLAGLARERGGDLRFGVELAEFAADRGGVTATVRDQAGDVSFIRADYLIAADGAGSPIRRELGITGWELPPTHHCINVFVRTDLTEVLDGRTFSQCEIANNSVRGLVLTKNNTDEWSFHLEYDAERESPADYPVARCVELVRAAIGVPDIDVEVLAKSAWDTGVFVADEYRRGRIFLAGDAAHRHAPWGGFGANTGIADAHNLIWKLASVLSGTAGPELLDTYLPERRPRAIVAAEQARLGTDFNTRYGVETPDNAADRARQLPHDTVMTRYRYSSTAILGGGSPGSPHVDELTGQLGTRVPHVWIDQSQQISTLDLNGPGFALLVTGTSAAWRDAVAEAQWETGIDIIVHALPMAEWATRTGLPEGGALLVRPDGIVAGRSDEDLYPSTLTAALRHLVGDSSSGTNILDETTTAAATW</sequence>
<dbReference type="InterPro" id="IPR036188">
    <property type="entry name" value="FAD/NAD-bd_sf"/>
</dbReference>
<dbReference type="PANTHER" id="PTHR43004:SF19">
    <property type="entry name" value="BINDING MONOOXYGENASE, PUTATIVE (JCVI)-RELATED"/>
    <property type="match status" value="1"/>
</dbReference>
<keyword evidence="6" id="KW-0503">Monooxygenase</keyword>
<dbReference type="EMBL" id="VXLC01000001">
    <property type="protein sequence ID" value="KAA8890503.1"/>
    <property type="molecule type" value="Genomic_DNA"/>
</dbReference>
<keyword evidence="4" id="KW-0472">Membrane</keyword>
<keyword evidence="3" id="KW-0274">FAD</keyword>
<feature type="domain" description="FAD-binding" evidence="5">
    <location>
        <begin position="7"/>
        <end position="357"/>
    </location>
</feature>
<dbReference type="Proteomes" id="UP000323876">
    <property type="component" value="Unassembled WGS sequence"/>
</dbReference>
<reference evidence="6 7" key="1">
    <citation type="submission" date="2019-09" db="EMBL/GenBank/DDBJ databases">
        <authorList>
            <person name="Wang X."/>
        </authorList>
    </citation>
    <scope>NUCLEOTIDE SEQUENCE [LARGE SCALE GENOMIC DNA]</scope>
    <source>
        <strain evidence="6 7">CICC 11023</strain>
    </source>
</reference>
<evidence type="ECO:0000256" key="1">
    <source>
        <dbReference type="ARBA" id="ARBA00001974"/>
    </source>
</evidence>
<evidence type="ECO:0000259" key="5">
    <source>
        <dbReference type="Pfam" id="PF01494"/>
    </source>
</evidence>
<dbReference type="GO" id="GO:0016709">
    <property type="term" value="F:oxidoreductase activity, acting on paired donors, with incorporation or reduction of molecular oxygen, NAD(P)H as one donor, and incorporation of one atom of oxygen"/>
    <property type="evidence" value="ECO:0007669"/>
    <property type="project" value="UniProtKB-ARBA"/>
</dbReference>
<dbReference type="RefSeq" id="WP_150400412.1">
    <property type="nucleotide sequence ID" value="NZ_VXLC01000001.1"/>
</dbReference>
<dbReference type="Gene3D" id="3.30.9.10">
    <property type="entry name" value="D-Amino Acid Oxidase, subunit A, domain 2"/>
    <property type="match status" value="1"/>
</dbReference>
<dbReference type="InterPro" id="IPR050641">
    <property type="entry name" value="RIFMO-like"/>
</dbReference>
<evidence type="ECO:0000256" key="3">
    <source>
        <dbReference type="ARBA" id="ARBA00022827"/>
    </source>
</evidence>
<dbReference type="AlphaFoldDB" id="A0A5N0ENF0"/>
<comment type="cofactor">
    <cofactor evidence="1">
        <name>FAD</name>
        <dbReference type="ChEBI" id="CHEBI:57692"/>
    </cofactor>
</comment>
<dbReference type="InterPro" id="IPR002938">
    <property type="entry name" value="FAD-bd"/>
</dbReference>
<evidence type="ECO:0000313" key="6">
    <source>
        <dbReference type="EMBL" id="KAA8890503.1"/>
    </source>
</evidence>
<evidence type="ECO:0000256" key="4">
    <source>
        <dbReference type="SAM" id="Phobius"/>
    </source>
</evidence>
<evidence type="ECO:0000313" key="7">
    <source>
        <dbReference type="Proteomes" id="UP000323876"/>
    </source>
</evidence>
<dbReference type="Gene3D" id="3.50.50.60">
    <property type="entry name" value="FAD/NAD(P)-binding domain"/>
    <property type="match status" value="1"/>
</dbReference>
<protein>
    <submittedName>
        <fullName evidence="6">Monooxygenase</fullName>
    </submittedName>
</protein>
<dbReference type="PRINTS" id="PR00420">
    <property type="entry name" value="RNGMNOXGNASE"/>
</dbReference>
<accession>A0A5N0ENF0</accession>
<keyword evidence="6" id="KW-0560">Oxidoreductase</keyword>
<dbReference type="Pfam" id="PF01494">
    <property type="entry name" value="FAD_binding_3"/>
    <property type="match status" value="1"/>
</dbReference>
<keyword evidence="2" id="KW-0285">Flavoprotein</keyword>
<keyword evidence="4" id="KW-1133">Transmembrane helix</keyword>
<dbReference type="GO" id="GO:0071949">
    <property type="term" value="F:FAD binding"/>
    <property type="evidence" value="ECO:0007669"/>
    <property type="project" value="InterPro"/>
</dbReference>
<dbReference type="PANTHER" id="PTHR43004">
    <property type="entry name" value="TRK SYSTEM POTASSIUM UPTAKE PROTEIN"/>
    <property type="match status" value="1"/>
</dbReference>
<name>A0A5N0ENF0_9NOCA</name>
<feature type="transmembrane region" description="Helical" evidence="4">
    <location>
        <begin position="7"/>
        <end position="25"/>
    </location>
</feature>
<dbReference type="SUPFAM" id="SSF51905">
    <property type="entry name" value="FAD/NAD(P)-binding domain"/>
    <property type="match status" value="1"/>
</dbReference>
<keyword evidence="7" id="KW-1185">Reference proteome</keyword>
<keyword evidence="4" id="KW-0812">Transmembrane</keyword>
<dbReference type="Pfam" id="PF21274">
    <property type="entry name" value="Rng_hyd_C"/>
    <property type="match status" value="1"/>
</dbReference>
<organism evidence="6 7">
    <name type="scientific">Nocardia colli</name>
    <dbReference type="NCBI Taxonomy" id="2545717"/>
    <lineage>
        <taxon>Bacteria</taxon>
        <taxon>Bacillati</taxon>
        <taxon>Actinomycetota</taxon>
        <taxon>Actinomycetes</taxon>
        <taxon>Mycobacteriales</taxon>
        <taxon>Nocardiaceae</taxon>
        <taxon>Nocardia</taxon>
    </lineage>
</organism>
<dbReference type="Gene3D" id="3.40.30.120">
    <property type="match status" value="1"/>
</dbReference>
<evidence type="ECO:0000256" key="2">
    <source>
        <dbReference type="ARBA" id="ARBA00022630"/>
    </source>
</evidence>
<proteinExistence type="predicted"/>
<comment type="caution">
    <text evidence="6">The sequence shown here is derived from an EMBL/GenBank/DDBJ whole genome shotgun (WGS) entry which is preliminary data.</text>
</comment>